<dbReference type="Gene3D" id="3.40.50.300">
    <property type="entry name" value="P-loop containing nucleotide triphosphate hydrolases"/>
    <property type="match status" value="1"/>
</dbReference>
<feature type="domain" description="AAA+ ATPase" evidence="6">
    <location>
        <begin position="32"/>
        <end position="232"/>
    </location>
</feature>
<evidence type="ECO:0000259" key="6">
    <source>
        <dbReference type="SMART" id="SM00382"/>
    </source>
</evidence>
<dbReference type="PaxDb" id="273075-Ta0576"/>
<dbReference type="SMR" id="Q9HKM1"/>
<dbReference type="InterPro" id="IPR002035">
    <property type="entry name" value="VWF_A"/>
</dbReference>
<dbReference type="PANTHER" id="PTHR32039:SF9">
    <property type="entry name" value="MAGNESIUM-CHELATASE SUBUNIT CHLI-2, CHLOROPLASTIC"/>
    <property type="match status" value="1"/>
</dbReference>
<feature type="region of interest" description="Disordered" evidence="4">
    <location>
        <begin position="331"/>
        <end position="387"/>
    </location>
</feature>
<dbReference type="InterPro" id="IPR041702">
    <property type="entry name" value="BchD/ChlD_VWA"/>
</dbReference>
<dbReference type="Proteomes" id="UP000001024">
    <property type="component" value="Chromosome"/>
</dbReference>
<dbReference type="InterPro" id="IPR003593">
    <property type="entry name" value="AAA+_ATPase"/>
</dbReference>
<dbReference type="STRING" id="273075.gene:9571796"/>
<dbReference type="Pfam" id="PF17863">
    <property type="entry name" value="AAA_lid_2"/>
    <property type="match status" value="1"/>
</dbReference>
<dbReference type="InterPro" id="IPR041628">
    <property type="entry name" value="ChlI/MoxR_AAA_lid"/>
</dbReference>
<protein>
    <submittedName>
        <fullName evidence="7">Protoporphyrin IX magnesium chelatase related protein</fullName>
    </submittedName>
</protein>
<evidence type="ECO:0000313" key="8">
    <source>
        <dbReference type="Proteomes" id="UP000001024"/>
    </source>
</evidence>
<dbReference type="EnsemblBacteria" id="CAC11716">
    <property type="protein sequence ID" value="CAC11716"/>
    <property type="gene ID" value="CAC11716"/>
</dbReference>
<name>Q9HKM1_THEAC</name>
<dbReference type="InterPro" id="IPR045006">
    <property type="entry name" value="CHLI-like"/>
</dbReference>
<dbReference type="SMART" id="SM00327">
    <property type="entry name" value="VWA"/>
    <property type="match status" value="1"/>
</dbReference>
<dbReference type="InterPro" id="IPR027417">
    <property type="entry name" value="P-loop_NTPase"/>
</dbReference>
<keyword evidence="3" id="KW-0067">ATP-binding</keyword>
<dbReference type="eggNOG" id="arCOG00438">
    <property type="taxonomic scope" value="Archaea"/>
</dbReference>
<organism evidence="7 8">
    <name type="scientific">Thermoplasma acidophilum (strain ATCC 25905 / DSM 1728 / JCM 9062 / NBRC 15155 / AMRC-C165)</name>
    <dbReference type="NCBI Taxonomy" id="273075"/>
    <lineage>
        <taxon>Archaea</taxon>
        <taxon>Methanobacteriati</taxon>
        <taxon>Thermoplasmatota</taxon>
        <taxon>Thermoplasmata</taxon>
        <taxon>Thermoplasmatales</taxon>
        <taxon>Thermoplasmataceae</taxon>
        <taxon>Thermoplasma</taxon>
    </lineage>
</organism>
<keyword evidence="8" id="KW-1185">Reference proteome</keyword>
<evidence type="ECO:0000256" key="2">
    <source>
        <dbReference type="ARBA" id="ARBA00022741"/>
    </source>
</evidence>
<reference evidence="7 8" key="1">
    <citation type="journal article" date="2000" name="Nature">
        <title>The genome sequence of the thermoacidophilic scavenger Thermoplasma acidophilum.</title>
        <authorList>
            <person name="Ruepp A."/>
            <person name="Graml W."/>
            <person name="Santos-Martinez M.L."/>
            <person name="Koretke K.K."/>
            <person name="Volker C."/>
            <person name="Mewes H.W."/>
            <person name="Frishman D."/>
            <person name="Stocker S."/>
            <person name="Lupas A.N."/>
            <person name="Baumeister W."/>
        </authorList>
    </citation>
    <scope>NUCLEOTIDE SEQUENCE [LARGE SCALE GENOMIC DNA]</scope>
    <source>
        <strain evidence="8">ATCC 25905 / DSM 1728 / JCM 9062 / NBRC 15155 / AMRC-C165</strain>
    </source>
</reference>
<evidence type="ECO:0000259" key="5">
    <source>
        <dbReference type="SMART" id="SM00327"/>
    </source>
</evidence>
<sequence>MFVMEKVLFPFSAVVDEDDLKMALILNAIDQRIGGVLIMGPKGVAKSTIARSLTDLLPDIDVVKDCPFKCDPHDPSSMCDECIKKYRDGTIVSEKRKIPFVNMPVTATLDRVVGSLDIKRAIDEGLRALQPGLLAEANRGIIYIDEVNLLDDSVVDSILDSAASGINVVEREGVSVTHPARFILIGTMNPEEGDLRPQLKDRFGLSVTAVQPSDPEELIEISNRVEEFDRDPEAFRRKYEKIQNEIRNRIMRARSLLPSVVIDEDLKRFIAEVVIKLQAGNRAMITAVKASKAIAAFNGRDRVNIDDVKEALNLVLKHRVKDSAMIRGTIEKESRDLSTRSVEAGPHSGYEEGSESSGRRDMKAGNGKDEEKDVEVSAAFDEESNRSGRTGNADIFRILDQNRPGDHFDYRASLVNMIMNGRRRMKYEDLAFVSSRSRASIPVILAVDASRSMETMHRIALARGIARSFLHSAYRMRVKLSYITFYGTESHLMVEPTRNLDLIDREISRTVPQGKTPIPAALKMMYDISSRYRQRTVSIMITDGRANVPLGNDVTHDVREWSAKLGTRSDLFLISSTMGSERFMPSYNEDICRYSGGQLIEMDGNGHIALYSGYRRY</sequence>
<gene>
    <name evidence="7" type="ordered locus">Ta0576</name>
</gene>
<evidence type="ECO:0000313" key="7">
    <source>
        <dbReference type="EMBL" id="CAC11716.1"/>
    </source>
</evidence>
<evidence type="ECO:0000256" key="4">
    <source>
        <dbReference type="SAM" id="MobiDB-lite"/>
    </source>
</evidence>
<proteinExistence type="inferred from homology"/>
<evidence type="ECO:0000256" key="1">
    <source>
        <dbReference type="ARBA" id="ARBA00005799"/>
    </source>
</evidence>
<dbReference type="GO" id="GO:0005524">
    <property type="term" value="F:ATP binding"/>
    <property type="evidence" value="ECO:0007669"/>
    <property type="project" value="UniProtKB-KW"/>
</dbReference>
<feature type="domain" description="VWFA" evidence="5">
    <location>
        <begin position="440"/>
        <end position="610"/>
    </location>
</feature>
<dbReference type="CDD" id="cd01451">
    <property type="entry name" value="vWA_Magnesium_chelatase"/>
    <property type="match status" value="1"/>
</dbReference>
<dbReference type="AlphaFoldDB" id="Q9HKM1"/>
<dbReference type="Pfam" id="PF01078">
    <property type="entry name" value="Mg_chelatase"/>
    <property type="match status" value="1"/>
</dbReference>
<dbReference type="KEGG" id="tac:Ta0576"/>
<dbReference type="InterPro" id="IPR036465">
    <property type="entry name" value="vWFA_dom_sf"/>
</dbReference>
<dbReference type="Pfam" id="PF13519">
    <property type="entry name" value="VWA_2"/>
    <property type="match status" value="1"/>
</dbReference>
<dbReference type="PANTHER" id="PTHR32039">
    <property type="entry name" value="MAGNESIUM-CHELATASE SUBUNIT CHLI"/>
    <property type="match status" value="1"/>
</dbReference>
<comment type="similarity">
    <text evidence="1">Belongs to the Mg-chelatase subunits D/I family.</text>
</comment>
<keyword evidence="2" id="KW-0547">Nucleotide-binding</keyword>
<feature type="compositionally biased region" description="Basic and acidic residues" evidence="4">
    <location>
        <begin position="357"/>
        <end position="375"/>
    </location>
</feature>
<evidence type="ECO:0000256" key="3">
    <source>
        <dbReference type="ARBA" id="ARBA00022840"/>
    </source>
</evidence>
<dbReference type="SUPFAM" id="SSF53300">
    <property type="entry name" value="vWA-like"/>
    <property type="match status" value="1"/>
</dbReference>
<dbReference type="Gene3D" id="3.40.50.410">
    <property type="entry name" value="von Willebrand factor, type A domain"/>
    <property type="match status" value="1"/>
</dbReference>
<dbReference type="InterPro" id="IPR000523">
    <property type="entry name" value="Mg_chelatse_chII-like_cat_dom"/>
</dbReference>
<accession>Q9HKM1</accession>
<dbReference type="Gene3D" id="1.10.8.80">
    <property type="entry name" value="Magnesium chelatase subunit I, C-Terminal domain"/>
    <property type="match status" value="1"/>
</dbReference>
<dbReference type="InParanoid" id="Q9HKM1"/>
<dbReference type="SMART" id="SM00382">
    <property type="entry name" value="AAA"/>
    <property type="match status" value="1"/>
</dbReference>
<dbReference type="HOGENOM" id="CLU_016684_6_2_2"/>
<dbReference type="SUPFAM" id="SSF52540">
    <property type="entry name" value="P-loop containing nucleoside triphosphate hydrolases"/>
    <property type="match status" value="1"/>
</dbReference>
<dbReference type="EMBL" id="AL445064">
    <property type="protein sequence ID" value="CAC11716.1"/>
    <property type="molecule type" value="Genomic_DNA"/>
</dbReference>